<evidence type="ECO:0000256" key="6">
    <source>
        <dbReference type="ARBA" id="ARBA00023136"/>
    </source>
</evidence>
<feature type="transmembrane region" description="Helical" evidence="9">
    <location>
        <begin position="133"/>
        <end position="155"/>
    </location>
</feature>
<comment type="subcellular location">
    <subcellularLocation>
        <location evidence="1">Cell membrane</location>
        <topology evidence="1">Multi-pass membrane protein</topology>
    </subcellularLocation>
</comment>
<dbReference type="AlphaFoldDB" id="A0A815QUZ0"/>
<dbReference type="PROSITE" id="PS50262">
    <property type="entry name" value="G_PROTEIN_RECEP_F1_2"/>
    <property type="match status" value="1"/>
</dbReference>
<keyword evidence="4 9" id="KW-1133">Transmembrane helix</keyword>
<feature type="transmembrane region" description="Helical" evidence="9">
    <location>
        <begin position="268"/>
        <end position="291"/>
    </location>
</feature>
<evidence type="ECO:0000313" key="13">
    <source>
        <dbReference type="Proteomes" id="UP000663828"/>
    </source>
</evidence>
<evidence type="ECO:0000259" key="10">
    <source>
        <dbReference type="PROSITE" id="PS50262"/>
    </source>
</evidence>
<keyword evidence="6 9" id="KW-0472">Membrane</keyword>
<dbReference type="PANTHER" id="PTHR24229:SF40">
    <property type="entry name" value="ALLATOSTATIN C RECEPTOR 1-RELATED"/>
    <property type="match status" value="1"/>
</dbReference>
<evidence type="ECO:0000313" key="11">
    <source>
        <dbReference type="EMBL" id="CAF0830982.1"/>
    </source>
</evidence>
<feature type="transmembrane region" description="Helical" evidence="9">
    <location>
        <begin position="95"/>
        <end position="113"/>
    </location>
</feature>
<sequence>MVSSTIYYLNYVSKQISLYVASFFYLSGIISNLLCLIIFLSMKRLKNNPPSIYLLVASIANLVLMNTSFLSRIFLPNFAIDPSSTSVVWCKMRQYFGHVSAITSLFCSTWAMVDQYLLTSQHARLRQLSSVRIAHFTVWFTLICSLLHSIPLIIYNQPNVSRSTNMTTCSLSGNLIYQSYVAYFVIPFLIGILPTVIALIFAILTYINVKSLHQQEMRTRIQRQITHMVSAQAIFGWIGMIAYTGQTIYNLLTVSMQKDTSYRAYENFALTITGIFAYTGYVFNFYVYVAVSPSIRKRFQRWMKRFVCCSNYHNHGAMFINRTAPAYHNRKTCGSSR</sequence>
<evidence type="ECO:0000256" key="3">
    <source>
        <dbReference type="ARBA" id="ARBA00022692"/>
    </source>
</evidence>
<organism evidence="12 14">
    <name type="scientific">Adineta ricciae</name>
    <name type="common">Rotifer</name>
    <dbReference type="NCBI Taxonomy" id="249248"/>
    <lineage>
        <taxon>Eukaryota</taxon>
        <taxon>Metazoa</taxon>
        <taxon>Spiralia</taxon>
        <taxon>Gnathifera</taxon>
        <taxon>Rotifera</taxon>
        <taxon>Eurotatoria</taxon>
        <taxon>Bdelloidea</taxon>
        <taxon>Adinetida</taxon>
        <taxon>Adinetidae</taxon>
        <taxon>Adineta</taxon>
    </lineage>
</organism>
<dbReference type="InterPro" id="IPR017452">
    <property type="entry name" value="GPCR_Rhodpsn_7TM"/>
</dbReference>
<name>A0A815QUZ0_ADIRI</name>
<dbReference type="EMBL" id="CAJNOR010000183">
    <property type="protein sequence ID" value="CAF0830982.1"/>
    <property type="molecule type" value="Genomic_DNA"/>
</dbReference>
<dbReference type="Proteomes" id="UP000663852">
    <property type="component" value="Unassembled WGS sequence"/>
</dbReference>
<dbReference type="Proteomes" id="UP000663828">
    <property type="component" value="Unassembled WGS sequence"/>
</dbReference>
<evidence type="ECO:0000256" key="8">
    <source>
        <dbReference type="ARBA" id="ARBA00023224"/>
    </source>
</evidence>
<comment type="caution">
    <text evidence="12">The sequence shown here is derived from an EMBL/GenBank/DDBJ whole genome shotgun (WGS) entry which is preliminary data.</text>
</comment>
<feature type="transmembrane region" description="Helical" evidence="9">
    <location>
        <begin position="228"/>
        <end position="248"/>
    </location>
</feature>
<proteinExistence type="predicted"/>
<keyword evidence="2" id="KW-1003">Cell membrane</keyword>
<reference evidence="12" key="1">
    <citation type="submission" date="2021-02" db="EMBL/GenBank/DDBJ databases">
        <authorList>
            <person name="Nowell W R."/>
        </authorList>
    </citation>
    <scope>NUCLEOTIDE SEQUENCE</scope>
</reference>
<dbReference type="Pfam" id="PF00001">
    <property type="entry name" value="7tm_1"/>
    <property type="match status" value="1"/>
</dbReference>
<accession>A0A815QUZ0</accession>
<dbReference type="InterPro" id="IPR000276">
    <property type="entry name" value="GPCR_Rhodpsn"/>
</dbReference>
<feature type="transmembrane region" description="Helical" evidence="9">
    <location>
        <begin position="180"/>
        <end position="207"/>
    </location>
</feature>
<feature type="transmembrane region" description="Helical" evidence="9">
    <location>
        <begin position="16"/>
        <end position="40"/>
    </location>
</feature>
<evidence type="ECO:0000256" key="9">
    <source>
        <dbReference type="SAM" id="Phobius"/>
    </source>
</evidence>
<keyword evidence="8" id="KW-0807">Transducer</keyword>
<keyword evidence="3 9" id="KW-0812">Transmembrane</keyword>
<dbReference type="SUPFAM" id="SSF81321">
    <property type="entry name" value="Family A G protein-coupled receptor-like"/>
    <property type="match status" value="1"/>
</dbReference>
<dbReference type="Gene3D" id="1.20.1070.10">
    <property type="entry name" value="Rhodopsin 7-helix transmembrane proteins"/>
    <property type="match status" value="1"/>
</dbReference>
<evidence type="ECO:0000313" key="14">
    <source>
        <dbReference type="Proteomes" id="UP000663852"/>
    </source>
</evidence>
<evidence type="ECO:0000256" key="4">
    <source>
        <dbReference type="ARBA" id="ARBA00022989"/>
    </source>
</evidence>
<dbReference type="GO" id="GO:0042277">
    <property type="term" value="F:peptide binding"/>
    <property type="evidence" value="ECO:0007669"/>
    <property type="project" value="TreeGrafter"/>
</dbReference>
<dbReference type="OrthoDB" id="9989686at2759"/>
<evidence type="ECO:0000313" key="12">
    <source>
        <dbReference type="EMBL" id="CAF1466870.1"/>
    </source>
</evidence>
<dbReference type="GO" id="GO:0043005">
    <property type="term" value="C:neuron projection"/>
    <property type="evidence" value="ECO:0007669"/>
    <property type="project" value="TreeGrafter"/>
</dbReference>
<keyword evidence="7" id="KW-0675">Receptor</keyword>
<keyword evidence="13" id="KW-1185">Reference proteome</keyword>
<feature type="domain" description="G-protein coupled receptors family 1 profile" evidence="10">
    <location>
        <begin position="31"/>
        <end position="288"/>
    </location>
</feature>
<evidence type="ECO:0000256" key="2">
    <source>
        <dbReference type="ARBA" id="ARBA00022475"/>
    </source>
</evidence>
<evidence type="ECO:0000256" key="1">
    <source>
        <dbReference type="ARBA" id="ARBA00004651"/>
    </source>
</evidence>
<keyword evidence="5" id="KW-0297">G-protein coupled receptor</keyword>
<evidence type="ECO:0000256" key="5">
    <source>
        <dbReference type="ARBA" id="ARBA00023040"/>
    </source>
</evidence>
<dbReference type="GO" id="GO:0005886">
    <property type="term" value="C:plasma membrane"/>
    <property type="evidence" value="ECO:0007669"/>
    <property type="project" value="UniProtKB-SubCell"/>
</dbReference>
<gene>
    <name evidence="12" type="ORF">EDS130_LOCUS40522</name>
    <name evidence="11" type="ORF">XAT740_LOCUS4460</name>
</gene>
<dbReference type="EMBL" id="CAJNOJ010000492">
    <property type="protein sequence ID" value="CAF1466870.1"/>
    <property type="molecule type" value="Genomic_DNA"/>
</dbReference>
<dbReference type="PANTHER" id="PTHR24229">
    <property type="entry name" value="NEUROPEPTIDES RECEPTOR"/>
    <property type="match status" value="1"/>
</dbReference>
<feature type="transmembrane region" description="Helical" evidence="9">
    <location>
        <begin position="52"/>
        <end position="75"/>
    </location>
</feature>
<protein>
    <recommendedName>
        <fullName evidence="10">G-protein coupled receptors family 1 profile domain-containing protein</fullName>
    </recommendedName>
</protein>
<evidence type="ECO:0000256" key="7">
    <source>
        <dbReference type="ARBA" id="ARBA00023170"/>
    </source>
</evidence>
<dbReference type="GO" id="GO:0004930">
    <property type="term" value="F:G protein-coupled receptor activity"/>
    <property type="evidence" value="ECO:0007669"/>
    <property type="project" value="UniProtKB-KW"/>
</dbReference>